<organism evidence="3 4">
    <name type="scientific">Methanosarcina thermophila (strain ATCC 43570 / DSM 1825 / OCM 12 / VKM B-1830 / TM-1)</name>
    <dbReference type="NCBI Taxonomy" id="523844"/>
    <lineage>
        <taxon>Archaea</taxon>
        <taxon>Methanobacteriati</taxon>
        <taxon>Methanobacteriota</taxon>
        <taxon>Stenosarchaea group</taxon>
        <taxon>Methanomicrobia</taxon>
        <taxon>Methanosarcinales</taxon>
        <taxon>Methanosarcinaceae</taxon>
        <taxon>Methanosarcina</taxon>
    </lineage>
</organism>
<dbReference type="InterPro" id="IPR016490">
    <property type="entry name" value="Tscrpt_reg_HTH_AF0396-typ3"/>
</dbReference>
<dbReference type="InterPro" id="IPR036388">
    <property type="entry name" value="WH-like_DNA-bd_sf"/>
</dbReference>
<evidence type="ECO:0000313" key="3">
    <source>
        <dbReference type="EMBL" id="AKB13516.1"/>
    </source>
</evidence>
<evidence type="ECO:0000259" key="2">
    <source>
        <dbReference type="Pfam" id="PF25213"/>
    </source>
</evidence>
<dbReference type="InterPro" id="IPR013561">
    <property type="entry name" value="FilR1_middle_dom"/>
</dbReference>
<dbReference type="Gene3D" id="1.10.10.10">
    <property type="entry name" value="Winged helix-like DNA-binding domain superfamily/Winged helix DNA-binding domain"/>
    <property type="match status" value="1"/>
</dbReference>
<dbReference type="PIRSF" id="PIRSF006692">
    <property type="entry name" value="TF_HTH_AF0396_prd"/>
    <property type="match status" value="1"/>
</dbReference>
<accession>A0A0E3KZ25</accession>
<feature type="domain" description="Methanogenesis regulatory protein FilR1 middle" evidence="1">
    <location>
        <begin position="127"/>
        <end position="253"/>
    </location>
</feature>
<dbReference type="RefSeq" id="WP_048167528.1">
    <property type="nucleotide sequence ID" value="NZ_CP009501.1"/>
</dbReference>
<name>A0A0E3KZ25_METTT</name>
<dbReference type="SUPFAM" id="SSF46785">
    <property type="entry name" value="Winged helix' DNA-binding domain"/>
    <property type="match status" value="1"/>
</dbReference>
<dbReference type="GeneID" id="41602882"/>
<sequence length="261" mass="30948">MKVSLIDLAFLSEKRKDVLLLLEEGPKTGDEIKTALNVNSTSIMPQIKKLKEGRLIVQDERNTYRLSEMGEIVVEKMEPLLNTVRVFEENYDYWTNHDFSAIPEHLLNRIDELGNYYMLEADLNRLFELPEDFKKNLLESKDVKMFLSYFNPLHVEMYLELVEKGATICLILTEPVFDRMKKDYYKDLKYLVESENVQIYVCDKNVTLKNVVTERFCSLVLFDKKGKFDHQRLMSFDESALKWCEELFLYYKDLSTRLEKL</sequence>
<dbReference type="InterPro" id="IPR036390">
    <property type="entry name" value="WH_DNA-bd_sf"/>
</dbReference>
<dbReference type="KEGG" id="mthr:MSTHT_1758"/>
<evidence type="ECO:0000259" key="1">
    <source>
        <dbReference type="Pfam" id="PF08350"/>
    </source>
</evidence>
<dbReference type="Proteomes" id="UP000066529">
    <property type="component" value="Chromosome"/>
</dbReference>
<dbReference type="HOGENOM" id="CLU_062767_1_1_2"/>
<dbReference type="PATRIC" id="fig|523844.20.peg.2173"/>
<protein>
    <submittedName>
        <fullName evidence="3">Transcriptional regulator, ArsR family</fullName>
    </submittedName>
</protein>
<evidence type="ECO:0000313" key="4">
    <source>
        <dbReference type="Proteomes" id="UP000066529"/>
    </source>
</evidence>
<dbReference type="Pfam" id="PF25213">
    <property type="entry name" value="HVO_A0261_N"/>
    <property type="match status" value="1"/>
</dbReference>
<dbReference type="InterPro" id="IPR057527">
    <property type="entry name" value="HVO_A0261-like_N"/>
</dbReference>
<feature type="domain" description="HVO-A0261-like N-terminal" evidence="2">
    <location>
        <begin position="8"/>
        <end position="86"/>
    </location>
</feature>
<dbReference type="Pfam" id="PF08350">
    <property type="entry name" value="FilR1_middle"/>
    <property type="match status" value="1"/>
</dbReference>
<reference evidence="3 4" key="1">
    <citation type="submission" date="2014-07" db="EMBL/GenBank/DDBJ databases">
        <title>Methanogenic archaea and the global carbon cycle.</title>
        <authorList>
            <person name="Henriksen J.R."/>
            <person name="Luke J."/>
            <person name="Reinhart S."/>
            <person name="Benedict M.N."/>
            <person name="Youngblut N.D."/>
            <person name="Metcalf M.E."/>
            <person name="Whitaker R.J."/>
            <person name="Metcalf W.W."/>
        </authorList>
    </citation>
    <scope>NUCLEOTIDE SEQUENCE [LARGE SCALE GENOMIC DNA]</scope>
    <source>
        <strain evidence="4">ATCC 43570 / DSM 1825 / OCM 12 / VKM B-1830 / TM-1</strain>
    </source>
</reference>
<dbReference type="InterPro" id="IPR011991">
    <property type="entry name" value="ArsR-like_HTH"/>
</dbReference>
<dbReference type="EMBL" id="CP009501">
    <property type="protein sequence ID" value="AKB13516.1"/>
    <property type="molecule type" value="Genomic_DNA"/>
</dbReference>
<dbReference type="CDD" id="cd00090">
    <property type="entry name" value="HTH_ARSR"/>
    <property type="match status" value="1"/>
</dbReference>
<dbReference type="AlphaFoldDB" id="A0A0E3KZ25"/>
<dbReference type="OrthoDB" id="11410at2157"/>
<proteinExistence type="predicted"/>
<gene>
    <name evidence="3" type="ORF">MSTHT_1758</name>
</gene>